<feature type="transmembrane region" description="Helical" evidence="1">
    <location>
        <begin position="92"/>
        <end position="112"/>
    </location>
</feature>
<dbReference type="Pfam" id="PF03779">
    <property type="entry name" value="SPW"/>
    <property type="match status" value="1"/>
</dbReference>
<evidence type="ECO:0000256" key="1">
    <source>
        <dbReference type="SAM" id="Phobius"/>
    </source>
</evidence>
<feature type="transmembrane region" description="Helical" evidence="1">
    <location>
        <begin position="42"/>
        <end position="62"/>
    </location>
</feature>
<keyword evidence="4" id="KW-1185">Reference proteome</keyword>
<feature type="domain" description="SPW repeat-containing integral membrane" evidence="2">
    <location>
        <begin position="16"/>
        <end position="109"/>
    </location>
</feature>
<feature type="transmembrane region" description="Helical" evidence="1">
    <location>
        <begin position="69"/>
        <end position="86"/>
    </location>
</feature>
<keyword evidence="1" id="KW-1133">Transmembrane helix</keyword>
<dbReference type="RefSeq" id="WP_344196111.1">
    <property type="nucleotide sequence ID" value="NZ_BAAAND010000008.1"/>
</dbReference>
<keyword evidence="1" id="KW-0472">Membrane</keyword>
<dbReference type="EMBL" id="BAAAND010000008">
    <property type="protein sequence ID" value="GAA1599182.1"/>
    <property type="molecule type" value="Genomic_DNA"/>
</dbReference>
<feature type="transmembrane region" description="Helical" evidence="1">
    <location>
        <begin position="18"/>
        <end position="36"/>
    </location>
</feature>
<evidence type="ECO:0000259" key="2">
    <source>
        <dbReference type="Pfam" id="PF03779"/>
    </source>
</evidence>
<evidence type="ECO:0000313" key="3">
    <source>
        <dbReference type="EMBL" id="GAA1599182.1"/>
    </source>
</evidence>
<keyword evidence="1" id="KW-0812">Transmembrane</keyword>
<comment type="caution">
    <text evidence="3">The sequence shown here is derived from an EMBL/GenBank/DDBJ whole genome shotgun (WGS) entry which is preliminary data.</text>
</comment>
<dbReference type="Proteomes" id="UP001500190">
    <property type="component" value="Unassembled WGS sequence"/>
</dbReference>
<reference evidence="3 4" key="1">
    <citation type="journal article" date="2019" name="Int. J. Syst. Evol. Microbiol.">
        <title>The Global Catalogue of Microorganisms (GCM) 10K type strain sequencing project: providing services to taxonomists for standard genome sequencing and annotation.</title>
        <authorList>
            <consortium name="The Broad Institute Genomics Platform"/>
            <consortium name="The Broad Institute Genome Sequencing Center for Infectious Disease"/>
            <person name="Wu L."/>
            <person name="Ma J."/>
        </authorList>
    </citation>
    <scope>NUCLEOTIDE SEQUENCE [LARGE SCALE GENOMIC DNA]</scope>
    <source>
        <strain evidence="3 4">JCM 14304</strain>
    </source>
</reference>
<proteinExistence type="predicted"/>
<sequence>MSDMADIQSTAWTRPQDWLSLLAGLYLALSPLWVTVDTTGTWAMSVIGGVVAVLALIALAMPGAYFDEGVTALGGVAAFIAPWVFTYTDTNAAAWTSWIAGGVVILAALAAMPASRSVYRHEHHMA</sequence>
<evidence type="ECO:0000313" key="4">
    <source>
        <dbReference type="Proteomes" id="UP001500190"/>
    </source>
</evidence>
<name>A0ABN2E805_9ACTN</name>
<gene>
    <name evidence="3" type="ORF">GCM10009742_53550</name>
</gene>
<accession>A0ABN2E805</accession>
<dbReference type="InterPro" id="IPR005530">
    <property type="entry name" value="SPW"/>
</dbReference>
<organism evidence="3 4">
    <name type="scientific">Kribbella karoonensis</name>
    <dbReference type="NCBI Taxonomy" id="324851"/>
    <lineage>
        <taxon>Bacteria</taxon>
        <taxon>Bacillati</taxon>
        <taxon>Actinomycetota</taxon>
        <taxon>Actinomycetes</taxon>
        <taxon>Propionibacteriales</taxon>
        <taxon>Kribbellaceae</taxon>
        <taxon>Kribbella</taxon>
    </lineage>
</organism>
<protein>
    <submittedName>
        <fullName evidence="3">SPW repeat protein</fullName>
    </submittedName>
</protein>